<dbReference type="InterPro" id="IPR013783">
    <property type="entry name" value="Ig-like_fold"/>
</dbReference>
<dbReference type="Pfam" id="PF17963">
    <property type="entry name" value="Big_9"/>
    <property type="match status" value="1"/>
</dbReference>
<dbReference type="GO" id="GO:0016020">
    <property type="term" value="C:membrane"/>
    <property type="evidence" value="ECO:0007669"/>
    <property type="project" value="InterPro"/>
</dbReference>
<dbReference type="InterPro" id="IPR022519">
    <property type="entry name" value="Gloeo/Verruco_rpt"/>
</dbReference>
<keyword evidence="3" id="KW-1185">Reference proteome</keyword>
<dbReference type="NCBIfam" id="TIGR04183">
    <property type="entry name" value="Por_Secre_tail"/>
    <property type="match status" value="1"/>
</dbReference>
<dbReference type="SUPFAM" id="SSF63829">
    <property type="entry name" value="Calcium-dependent phosphotriesterase"/>
    <property type="match status" value="2"/>
</dbReference>
<dbReference type="Pfam" id="PF18962">
    <property type="entry name" value="Por_Secre_tail"/>
    <property type="match status" value="1"/>
</dbReference>
<dbReference type="GO" id="GO:0005509">
    <property type="term" value="F:calcium ion binding"/>
    <property type="evidence" value="ECO:0007669"/>
    <property type="project" value="InterPro"/>
</dbReference>
<proteinExistence type="predicted"/>
<gene>
    <name evidence="2" type="ORF">SAMN05444008_112109</name>
</gene>
<dbReference type="STRING" id="1302690.BUE76_04445"/>
<dbReference type="NCBIfam" id="TIGR03803">
    <property type="entry name" value="Gloeo_Verruco"/>
    <property type="match status" value="13"/>
</dbReference>
<dbReference type="InterPro" id="IPR026444">
    <property type="entry name" value="Secre_tail"/>
</dbReference>
<dbReference type="RefSeq" id="WP_073045003.1">
    <property type="nucleotide sequence ID" value="NZ_FQUO01000012.1"/>
</dbReference>
<dbReference type="Proteomes" id="UP000184368">
    <property type="component" value="Unassembled WGS sequence"/>
</dbReference>
<reference evidence="2 3" key="1">
    <citation type="submission" date="2016-11" db="EMBL/GenBank/DDBJ databases">
        <authorList>
            <person name="Jaros S."/>
            <person name="Januszkiewicz K."/>
            <person name="Wedrychowicz H."/>
        </authorList>
    </citation>
    <scope>NUCLEOTIDE SEQUENCE [LARGE SCALE GENOMIC DNA]</scope>
    <source>
        <strain evidence="2 3">DSM 26897</strain>
    </source>
</reference>
<dbReference type="SUPFAM" id="SSF49313">
    <property type="entry name" value="Cadherin-like"/>
    <property type="match status" value="1"/>
</dbReference>
<dbReference type="OrthoDB" id="615576at2"/>
<dbReference type="AlphaFoldDB" id="A0A1M5EN32"/>
<dbReference type="InterPro" id="IPR015919">
    <property type="entry name" value="Cadherin-like_sf"/>
</dbReference>
<feature type="domain" description="Secretion system C-terminal sorting" evidence="1">
    <location>
        <begin position="954"/>
        <end position="1027"/>
    </location>
</feature>
<name>A0A1M5EN32_9BACT</name>
<protein>
    <submittedName>
        <fullName evidence="2">Por secretion system C-terminal sorting domain-containing protein</fullName>
    </submittedName>
</protein>
<dbReference type="EMBL" id="FQUO01000012">
    <property type="protein sequence ID" value="SHF80544.1"/>
    <property type="molecule type" value="Genomic_DNA"/>
</dbReference>
<evidence type="ECO:0000313" key="3">
    <source>
        <dbReference type="Proteomes" id="UP000184368"/>
    </source>
</evidence>
<dbReference type="Gene3D" id="2.60.40.10">
    <property type="entry name" value="Immunoglobulins"/>
    <property type="match status" value="1"/>
</dbReference>
<evidence type="ECO:0000313" key="2">
    <source>
        <dbReference type="EMBL" id="SHF80544.1"/>
    </source>
</evidence>
<evidence type="ECO:0000259" key="1">
    <source>
        <dbReference type="Pfam" id="PF18962"/>
    </source>
</evidence>
<accession>A0A1M5EN32</accession>
<sequence>MMPLTITRNKPPLKLRKAVVLILQLALMLLNIPVSAQDVLMGLTSNGGPEGKGTAFTIKSTGSNFGIVKSFADWGAHPNGDLLRATDGNYYGLTYDGGIYGHGTLFRITPAGAITILKNFNLPVDGGYPKGSLMQGTDGNLYGTTSSGGPNNGGVVFKITTGGLYNIVRSFLINTEGGRPQSRLVQDASGNIYGTNNTGGTYGYGTIFKISATNAYSVLRHLDKPDGASPYGGLLLAKDGNLYGMTSSGGLYSRGTVFRIATGGGFAVIHHFNSDGKDGQYPSGDLIQGKDGLLYGMTPDGGVNYNGTVFKINYTGSTYNVMRSLSAAVEGGSPGGRLLQTSDGSFYGMAYSLSGSYSGSIFKMDAGGNTSVVKRLTWATDGGRPYGSLVLGSDGLLYGMNKEGGQLGNGTIFKVNTSGTTYTVLAHLSGWSAGAEPKGQLAIGKDSAYFGVGEAGGSFNNGTVYKICGGTTTVLKSFNRNLDGGKPVGGLVRAHDNNLYGVTTEGGANSGGTIFRISPSGSFGVVRHLKGTTDGASVKMGLTLGADSALYGIATSGGTNGAGTIFRITTGGAFSVLRHFLYTTDGSPAETGLTLAKDGYFYGLTNSKFFRISKDGKTFNLLGSYSYSTEGSEPYGKLIQSTDNNFYGTFRTGGTNTRGVIFRVTPNGVFTKLRSLTEATDGAYPKAGLVRGVSDTAFFGITTQGGTKKGGTIFRITRTGTFSVLRHLDLEKDGGMALSGLIVSPVVVNTATAQSGLTTNEDVTKAITLSGTGPAGTTYTIITQPRNGTISSGTSAARTYKPKANYYGKDSFAFVSNFGCLASSPAWVKIDVLSVNDAPVLDSIRKKSVVRGTALAFTATAKDVDAGQTKTFSLVTAPAGATINATTGAFSWTPTATGSYTLTVRVTDNGSPVLYDQETLTITVTAPALNAIAPQDERNSTLQENAPAASGSVLYPNPVQQRFTIQLQAPAQQALLRIYDSKGSLVHVESIKPAGSKLVQADASQLRPGQYFVELKTETGTETLKMIKN</sequence>
<organism evidence="2 3">
    <name type="scientific">Cnuella takakiae</name>
    <dbReference type="NCBI Taxonomy" id="1302690"/>
    <lineage>
        <taxon>Bacteria</taxon>
        <taxon>Pseudomonadati</taxon>
        <taxon>Bacteroidota</taxon>
        <taxon>Chitinophagia</taxon>
        <taxon>Chitinophagales</taxon>
        <taxon>Chitinophagaceae</taxon>
        <taxon>Cnuella</taxon>
    </lineage>
</organism>
<dbReference type="Pfam" id="PF05345">
    <property type="entry name" value="He_PIG"/>
    <property type="match status" value="1"/>
</dbReference>
<dbReference type="CDD" id="cd11304">
    <property type="entry name" value="Cadherin_repeat"/>
    <property type="match status" value="1"/>
</dbReference>